<proteinExistence type="predicted"/>
<gene>
    <name evidence="1" type="ORF">BKP64_17115</name>
</gene>
<sequence length="416" mass="45125">MKRLLTMLIVLVLIGFVGFKASVWWLANQRLAEARTALDAWGVLQRGTISSGIDGHLVLAGSSWQDFRLNRPLEIGRMEFDAGSPVDLLTSLADPARLPGNWKFQAEGLGLLLEATMFRNWVTADGDDREGEPAVFVLSCAPDPRQQIGSGDLMRMGITGLAGEFMLRQSPDGLHAELSTAGTGSIDMDWPGGRLDPGQPDNTLASSPEPMHVTLRDGGLMRRVAAYCAREAGLEPPEWAGRALNAFRQGLEARGLMASKQLLALYRQWLLEGGELTAAIQPGAPAFGIPVYASASEASGSGWNVEYNGAVVPDVYLQEVATVAPQTSKEALEPIAPRENPEVEGWYADTLENAGSWIGRKVRVTLSNDNVVEGRLVSVSDREFEVARVVAGGEVAYPMLQRAIAKFEVWRRGRTQ</sequence>
<dbReference type="Proteomes" id="UP000177445">
    <property type="component" value="Chromosome"/>
</dbReference>
<evidence type="ECO:0000313" key="2">
    <source>
        <dbReference type="Proteomes" id="UP000177445"/>
    </source>
</evidence>
<reference evidence="1 2" key="1">
    <citation type="submission" date="2016-10" db="EMBL/GenBank/DDBJ databases">
        <title>Marinobacter salinus sp. nov., a moderately halophilic bacterium isolated from a tidal flat environment.</title>
        <authorList>
            <person name="Park S.-J."/>
        </authorList>
    </citation>
    <scope>NUCLEOTIDE SEQUENCE [LARGE SCALE GENOMIC DNA]</scope>
    <source>
        <strain evidence="1 2">Hb8</strain>
    </source>
</reference>
<dbReference type="AlphaFoldDB" id="A0A1D9GQE2"/>
<organism evidence="1 2">
    <name type="scientific">Marinobacter salinus</name>
    <dbReference type="NCBI Taxonomy" id="1874317"/>
    <lineage>
        <taxon>Bacteria</taxon>
        <taxon>Pseudomonadati</taxon>
        <taxon>Pseudomonadota</taxon>
        <taxon>Gammaproteobacteria</taxon>
        <taxon>Pseudomonadales</taxon>
        <taxon>Marinobacteraceae</taxon>
        <taxon>Marinobacter</taxon>
    </lineage>
</organism>
<name>A0A1D9GQE2_9GAMM</name>
<dbReference type="KEGG" id="msq:BKP64_17115"/>
<evidence type="ECO:0000313" key="1">
    <source>
        <dbReference type="EMBL" id="AOY89755.1"/>
    </source>
</evidence>
<dbReference type="CDD" id="cd00600">
    <property type="entry name" value="Sm_like"/>
    <property type="match status" value="1"/>
</dbReference>
<dbReference type="OrthoDB" id="6191808at2"/>
<dbReference type="STRING" id="1874317.BKP64_17115"/>
<dbReference type="RefSeq" id="WP_070972821.1">
    <property type="nucleotide sequence ID" value="NZ_CP017715.1"/>
</dbReference>
<dbReference type="EMBL" id="CP017715">
    <property type="protein sequence ID" value="AOY89755.1"/>
    <property type="molecule type" value="Genomic_DNA"/>
</dbReference>
<accession>A0A1D9GQE2</accession>
<protein>
    <submittedName>
        <fullName evidence="1">Acetylornithine deacetylase</fullName>
    </submittedName>
</protein>
<keyword evidence="2" id="KW-1185">Reference proteome</keyword>